<accession>A0ABS3KPJ6</accession>
<evidence type="ECO:0000313" key="4">
    <source>
        <dbReference type="Proteomes" id="UP001518989"/>
    </source>
</evidence>
<feature type="chain" id="PRO_5045444583" evidence="1">
    <location>
        <begin position="23"/>
        <end position="212"/>
    </location>
</feature>
<dbReference type="Proteomes" id="UP001518989">
    <property type="component" value="Unassembled WGS sequence"/>
</dbReference>
<name>A0ABS3KPJ6_9PROT</name>
<dbReference type="InterPro" id="IPR013424">
    <property type="entry name" value="Ice-binding_C"/>
</dbReference>
<proteinExistence type="predicted"/>
<dbReference type="EMBL" id="JACTNG010000004">
    <property type="protein sequence ID" value="MBO1079396.1"/>
    <property type="molecule type" value="Genomic_DNA"/>
</dbReference>
<feature type="signal peptide" evidence="1">
    <location>
        <begin position="1"/>
        <end position="22"/>
    </location>
</feature>
<dbReference type="Pfam" id="PF07589">
    <property type="entry name" value="PEP-CTERM"/>
    <property type="match status" value="1"/>
</dbReference>
<comment type="caution">
    <text evidence="3">The sequence shown here is derived from an EMBL/GenBank/DDBJ whole genome shotgun (WGS) entry which is preliminary data.</text>
</comment>
<evidence type="ECO:0000259" key="2">
    <source>
        <dbReference type="Pfam" id="PF07589"/>
    </source>
</evidence>
<dbReference type="NCBIfam" id="TIGR02595">
    <property type="entry name" value="PEP_CTERM"/>
    <property type="match status" value="1"/>
</dbReference>
<keyword evidence="4" id="KW-1185">Reference proteome</keyword>
<organism evidence="3 4">
    <name type="scientific">Roseomonas haemaphysalidis</name>
    <dbReference type="NCBI Taxonomy" id="2768162"/>
    <lineage>
        <taxon>Bacteria</taxon>
        <taxon>Pseudomonadati</taxon>
        <taxon>Pseudomonadota</taxon>
        <taxon>Alphaproteobacteria</taxon>
        <taxon>Acetobacterales</taxon>
        <taxon>Roseomonadaceae</taxon>
        <taxon>Roseomonas</taxon>
    </lineage>
</organism>
<evidence type="ECO:0000313" key="3">
    <source>
        <dbReference type="EMBL" id="MBO1079396.1"/>
    </source>
</evidence>
<feature type="domain" description="Ice-binding protein C-terminal" evidence="2">
    <location>
        <begin position="187"/>
        <end position="211"/>
    </location>
</feature>
<dbReference type="RefSeq" id="WP_207416964.1">
    <property type="nucleotide sequence ID" value="NZ_CP061177.1"/>
</dbReference>
<gene>
    <name evidence="3" type="ORF">IAI61_10155</name>
</gene>
<reference evidence="3 4" key="1">
    <citation type="submission" date="2020-09" db="EMBL/GenBank/DDBJ databases">
        <title>Roseomonas.</title>
        <authorList>
            <person name="Zhu W."/>
        </authorList>
    </citation>
    <scope>NUCLEOTIDE SEQUENCE [LARGE SCALE GENOMIC DNA]</scope>
    <source>
        <strain evidence="3 4">573</strain>
    </source>
</reference>
<evidence type="ECO:0000256" key="1">
    <source>
        <dbReference type="SAM" id="SignalP"/>
    </source>
</evidence>
<keyword evidence="1" id="KW-0732">Signal</keyword>
<sequence>MKSALAASLLALTAVLASPAKADVIYSFVQTSPTWTSPGSPYASTDTIGVVTSMTLVISDQAAQNGFSVRASSGGGASVAQTDGVLGLFVSVFNGPFPNGSLRYTLADFTYEDPRQPSSSPVFRLSLAAAAGGMLNGTVAFNNTSDEARLAFDGTSVVQGTFNSDGAGACWYGGCTFSGVQQRLATTVPEPASLAVFGVALGGLALARRRRA</sequence>
<protein>
    <submittedName>
        <fullName evidence="3">PEP-CTERM sorting domain-containing protein</fullName>
    </submittedName>
</protein>